<name>A0B8U9_METTP</name>
<dbReference type="EMBL" id="CP000477">
    <property type="protein sequence ID" value="ABK15123.1"/>
    <property type="molecule type" value="Genomic_DNA"/>
</dbReference>
<sequence length="142" mass="16145">MEDISDRIAALAARALEPIISAMDAVEISCEMEADGRRWMLEASDAHIFCRMGIADCLELLERSAEELGVPLEEELVVRHPEMEFGENMVTGFFEAWRGVAVRRRNPMEDILDALISELEMRGVSISLDEDFLLLSKRRSMR</sequence>
<accession>A0B8U9</accession>
<dbReference type="GeneID" id="4462844"/>
<dbReference type="Proteomes" id="UP000000674">
    <property type="component" value="Chromosome"/>
</dbReference>
<evidence type="ECO:0000313" key="2">
    <source>
        <dbReference type="Proteomes" id="UP000000674"/>
    </source>
</evidence>
<organism evidence="1 2">
    <name type="scientific">Methanothrix thermoacetophila (strain DSM 6194 / JCM 14653 / NBRC 101360 / PT)</name>
    <name type="common">Methanosaeta thermophila</name>
    <dbReference type="NCBI Taxonomy" id="349307"/>
    <lineage>
        <taxon>Archaea</taxon>
        <taxon>Methanobacteriati</taxon>
        <taxon>Methanobacteriota</taxon>
        <taxon>Stenosarchaea group</taxon>
        <taxon>Methanomicrobia</taxon>
        <taxon>Methanotrichales</taxon>
        <taxon>Methanotrichaceae</taxon>
        <taxon>Methanothrix</taxon>
    </lineage>
</organism>
<dbReference type="AlphaFoldDB" id="A0B8U9"/>
<dbReference type="KEGG" id="mtp:Mthe_1348"/>
<dbReference type="HOGENOM" id="CLU_1811479_0_0_2"/>
<dbReference type="RefSeq" id="WP_011696515.1">
    <property type="nucleotide sequence ID" value="NC_008553.1"/>
</dbReference>
<protein>
    <submittedName>
        <fullName evidence="1">Uncharacterized protein</fullName>
    </submittedName>
</protein>
<gene>
    <name evidence="1" type="ordered locus">Mthe_1348</name>
</gene>
<keyword evidence="2" id="KW-1185">Reference proteome</keyword>
<reference evidence="1 2" key="1">
    <citation type="submission" date="2006-10" db="EMBL/GenBank/DDBJ databases">
        <title>Complete sequence of Methanosaeta thermophila PT.</title>
        <authorList>
            <consortium name="US DOE Joint Genome Institute"/>
            <person name="Copeland A."/>
            <person name="Lucas S."/>
            <person name="Lapidus A."/>
            <person name="Barry K."/>
            <person name="Detter J.C."/>
            <person name="Glavina del Rio T."/>
            <person name="Hammon N."/>
            <person name="Israni S."/>
            <person name="Pitluck S."/>
            <person name="Chain P."/>
            <person name="Malfatti S."/>
            <person name="Shin M."/>
            <person name="Vergez L."/>
            <person name="Schmutz J."/>
            <person name="Larimer F."/>
            <person name="Land M."/>
            <person name="Hauser L."/>
            <person name="Kyrpides N."/>
            <person name="Kim E."/>
            <person name="Smith K.S."/>
            <person name="Ingram-Smith C."/>
            <person name="Richardson P."/>
        </authorList>
    </citation>
    <scope>NUCLEOTIDE SEQUENCE [LARGE SCALE GENOMIC DNA]</scope>
    <source>
        <strain evidence="2">DSM 6194 / JCM 14653 / NBRC 101360 / PT</strain>
    </source>
</reference>
<dbReference type="OrthoDB" id="387204at2157"/>
<proteinExistence type="predicted"/>
<evidence type="ECO:0000313" key="1">
    <source>
        <dbReference type="EMBL" id="ABK15123.1"/>
    </source>
</evidence>